<keyword evidence="14" id="KW-0282">Flagellum</keyword>
<feature type="domain" description="Flagellar motor switch protein FliN-like C-terminal" evidence="13">
    <location>
        <begin position="258"/>
        <end position="329"/>
    </location>
</feature>
<evidence type="ECO:0000256" key="9">
    <source>
        <dbReference type="ARBA" id="ARBA00023143"/>
    </source>
</evidence>
<proteinExistence type="inferred from homology"/>
<keyword evidence="15" id="KW-1185">Reference proteome</keyword>
<comment type="subcellular location">
    <subcellularLocation>
        <location evidence="1">Bacterial flagellum basal body</location>
    </subcellularLocation>
    <subcellularLocation>
        <location evidence="2">Cell membrane</location>
        <topology evidence="2">Peripheral membrane protein</topology>
    </subcellularLocation>
</comment>
<evidence type="ECO:0000256" key="5">
    <source>
        <dbReference type="ARBA" id="ARBA00022475"/>
    </source>
</evidence>
<evidence type="ECO:0000313" key="14">
    <source>
        <dbReference type="EMBL" id="WGK68960.1"/>
    </source>
</evidence>
<dbReference type="Pfam" id="PF01052">
    <property type="entry name" value="FliMN_C"/>
    <property type="match status" value="1"/>
</dbReference>
<dbReference type="PIRSF" id="PIRSF002888">
    <property type="entry name" value="FliM"/>
    <property type="match status" value="1"/>
</dbReference>
<reference evidence="14 15" key="1">
    <citation type="submission" date="2023-04" db="EMBL/GenBank/DDBJ databases">
        <title>Spirochaete genome identified in red abalone sample constitutes a novel genus.</title>
        <authorList>
            <person name="Sharma S.P."/>
            <person name="Purcell C.M."/>
            <person name="Hyde J.R."/>
            <person name="Severin A.J."/>
        </authorList>
    </citation>
    <scope>NUCLEOTIDE SEQUENCE [LARGE SCALE GENOMIC DNA]</scope>
    <source>
        <strain evidence="14 15">SP-2023</strain>
    </source>
</reference>
<evidence type="ECO:0000256" key="8">
    <source>
        <dbReference type="ARBA" id="ARBA00023136"/>
    </source>
</evidence>
<dbReference type="SUPFAM" id="SSF101801">
    <property type="entry name" value="Surface presentation of antigens (SPOA)"/>
    <property type="match status" value="1"/>
</dbReference>
<keyword evidence="7" id="KW-0283">Flagellar rotation</keyword>
<keyword evidence="5" id="KW-1003">Cell membrane</keyword>
<dbReference type="Gene3D" id="2.30.330.10">
    <property type="entry name" value="SpoA-like"/>
    <property type="match status" value="1"/>
</dbReference>
<feature type="compositionally biased region" description="Acidic residues" evidence="12">
    <location>
        <begin position="1"/>
        <end position="12"/>
    </location>
</feature>
<keyword evidence="9" id="KW-0975">Bacterial flagellum</keyword>
<dbReference type="InterPro" id="IPR001689">
    <property type="entry name" value="Flag_FliM"/>
</dbReference>
<evidence type="ECO:0000313" key="15">
    <source>
        <dbReference type="Proteomes" id="UP001228690"/>
    </source>
</evidence>
<keyword evidence="14" id="KW-0969">Cilium</keyword>
<evidence type="ECO:0000256" key="1">
    <source>
        <dbReference type="ARBA" id="ARBA00004117"/>
    </source>
</evidence>
<evidence type="ECO:0000256" key="3">
    <source>
        <dbReference type="ARBA" id="ARBA00011049"/>
    </source>
</evidence>
<dbReference type="Proteomes" id="UP001228690">
    <property type="component" value="Chromosome"/>
</dbReference>
<dbReference type="EMBL" id="CP123443">
    <property type="protein sequence ID" value="WGK68960.1"/>
    <property type="molecule type" value="Genomic_DNA"/>
</dbReference>
<comment type="similarity">
    <text evidence="3">Belongs to the FliM family.</text>
</comment>
<organism evidence="14 15">
    <name type="scientific">Candidatus Haliotispira prima</name>
    <dbReference type="NCBI Taxonomy" id="3034016"/>
    <lineage>
        <taxon>Bacteria</taxon>
        <taxon>Pseudomonadati</taxon>
        <taxon>Spirochaetota</taxon>
        <taxon>Spirochaetia</taxon>
        <taxon>Spirochaetales</taxon>
        <taxon>Spirochaetaceae</taxon>
        <taxon>Candidatus Haliotispira</taxon>
    </lineage>
</organism>
<keyword evidence="6" id="KW-0145">Chemotaxis</keyword>
<evidence type="ECO:0000256" key="10">
    <source>
        <dbReference type="ARBA" id="ARBA00025044"/>
    </source>
</evidence>
<dbReference type="InterPro" id="IPR036429">
    <property type="entry name" value="SpoA-like_sf"/>
</dbReference>
<evidence type="ECO:0000256" key="11">
    <source>
        <dbReference type="NCBIfam" id="TIGR01397"/>
    </source>
</evidence>
<accession>A0ABY8MG24</accession>
<gene>
    <name evidence="14" type="primary">fliM</name>
    <name evidence="14" type="ORF">P0082_10805</name>
</gene>
<dbReference type="Gene3D" id="3.40.1550.10">
    <property type="entry name" value="CheC-like"/>
    <property type="match status" value="1"/>
</dbReference>
<dbReference type="RefSeq" id="WP_326927147.1">
    <property type="nucleotide sequence ID" value="NZ_CP123443.1"/>
</dbReference>
<evidence type="ECO:0000256" key="7">
    <source>
        <dbReference type="ARBA" id="ARBA00022779"/>
    </source>
</evidence>
<dbReference type="PANTHER" id="PTHR30034">
    <property type="entry name" value="FLAGELLAR MOTOR SWITCH PROTEIN FLIM"/>
    <property type="match status" value="1"/>
</dbReference>
<evidence type="ECO:0000256" key="4">
    <source>
        <dbReference type="ARBA" id="ARBA00021898"/>
    </source>
</evidence>
<keyword evidence="8" id="KW-0472">Membrane</keyword>
<keyword evidence="14" id="KW-0966">Cell projection</keyword>
<name>A0ABY8MG24_9SPIO</name>
<evidence type="ECO:0000259" key="13">
    <source>
        <dbReference type="Pfam" id="PF01052"/>
    </source>
</evidence>
<evidence type="ECO:0000256" key="2">
    <source>
        <dbReference type="ARBA" id="ARBA00004202"/>
    </source>
</evidence>
<dbReference type="PRINTS" id="PR00955">
    <property type="entry name" value="FLGMOTORFLIM"/>
</dbReference>
<evidence type="ECO:0000256" key="6">
    <source>
        <dbReference type="ARBA" id="ARBA00022500"/>
    </source>
</evidence>
<dbReference type="CDD" id="cd17908">
    <property type="entry name" value="FliM"/>
    <property type="match status" value="1"/>
</dbReference>
<comment type="function">
    <text evidence="10">FliM is one of three proteins (FliG, FliN, FliM) that forms the rotor-mounted switch complex (C ring), located at the base of the basal body. This complex interacts with the CheY and CheZ chemotaxis proteins, in addition to contacting components of the motor that determine the direction of flagellar rotation.</text>
</comment>
<dbReference type="Pfam" id="PF02154">
    <property type="entry name" value="FliM"/>
    <property type="match status" value="1"/>
</dbReference>
<protein>
    <recommendedName>
        <fullName evidence="4 11">Flagellar motor switch protein FliM</fullName>
    </recommendedName>
</protein>
<dbReference type="SUPFAM" id="SSF103039">
    <property type="entry name" value="CheC-like"/>
    <property type="match status" value="1"/>
</dbReference>
<dbReference type="NCBIfam" id="TIGR01397">
    <property type="entry name" value="fliM_switch"/>
    <property type="match status" value="1"/>
</dbReference>
<evidence type="ECO:0000256" key="12">
    <source>
        <dbReference type="SAM" id="MobiDB-lite"/>
    </source>
</evidence>
<dbReference type="PANTHER" id="PTHR30034:SF6">
    <property type="entry name" value="YOP PROTEINS TRANSLOCATION PROTEIN Q"/>
    <property type="match status" value="1"/>
</dbReference>
<dbReference type="InterPro" id="IPR001543">
    <property type="entry name" value="FliN-like_C"/>
</dbReference>
<feature type="region of interest" description="Disordered" evidence="12">
    <location>
        <begin position="1"/>
        <end position="41"/>
    </location>
</feature>
<sequence length="349" mass="38863">MTEALSQDEIDELLNSISNGEDPSPDMALSEETGKPKRRKRVRLYDFKRPSKFSKEQMRTVSMMHETFARLTTTSLSAQLRSIVNVHVAAVDELTYDEFIRSLSSPTTLAVVQMDPLKGSAILEVDPAVTFAILDRLLGGPGKTLDRTRELSDIEISIAEMIMVRILGNLRESWSQLIDLRPRLSHIETNPQFVQIVAPGEMILLITLEAAIDKTEGIINFCIPYMTLEPIISKLSSQFWYASRNRQTSPENLAQVEERLSKVKLSLVAEVGRAALNLSEIMSLRVGDVIQLDSLAKNPILLHIGGKAKFDCRVGVLDNKRIGIQVIDKTTDVYEIDVDDLIIGGGDSI</sequence>
<dbReference type="InterPro" id="IPR028976">
    <property type="entry name" value="CheC-like_sf"/>
</dbReference>